<protein>
    <submittedName>
        <fullName evidence="1">Uncharacterized protein</fullName>
    </submittedName>
</protein>
<sequence>MNLNSISDKNTVRVGRGRGIAQSYLPHNKCLCDRPHCFVLCNVCGYWTKGRVRYFCPVHPKIVFLFDIAQCPQCKSYGFMLSEY</sequence>
<proteinExistence type="predicted"/>
<organism evidence="1 2">
    <name type="scientific">Habropoda laboriosa</name>
    <dbReference type="NCBI Taxonomy" id="597456"/>
    <lineage>
        <taxon>Eukaryota</taxon>
        <taxon>Metazoa</taxon>
        <taxon>Ecdysozoa</taxon>
        <taxon>Arthropoda</taxon>
        <taxon>Hexapoda</taxon>
        <taxon>Insecta</taxon>
        <taxon>Pterygota</taxon>
        <taxon>Neoptera</taxon>
        <taxon>Endopterygota</taxon>
        <taxon>Hymenoptera</taxon>
        <taxon>Apocrita</taxon>
        <taxon>Aculeata</taxon>
        <taxon>Apoidea</taxon>
        <taxon>Anthophila</taxon>
        <taxon>Apidae</taxon>
        <taxon>Habropoda</taxon>
    </lineage>
</organism>
<gene>
    <name evidence="1" type="ORF">WH47_10700</name>
</gene>
<dbReference type="EMBL" id="KQ414616">
    <property type="protein sequence ID" value="KOC68460.1"/>
    <property type="molecule type" value="Genomic_DNA"/>
</dbReference>
<reference evidence="1 2" key="1">
    <citation type="submission" date="2015-07" db="EMBL/GenBank/DDBJ databases">
        <title>The genome of Habropoda laboriosa.</title>
        <authorList>
            <person name="Pan H."/>
            <person name="Kapheim K."/>
        </authorList>
    </citation>
    <scope>NUCLEOTIDE SEQUENCE [LARGE SCALE GENOMIC DNA]</scope>
    <source>
        <strain evidence="1">0110345459</strain>
    </source>
</reference>
<accession>A0A0L7RCD5</accession>
<name>A0A0L7RCD5_9HYME</name>
<dbReference type="Proteomes" id="UP000053825">
    <property type="component" value="Unassembled WGS sequence"/>
</dbReference>
<evidence type="ECO:0000313" key="2">
    <source>
        <dbReference type="Proteomes" id="UP000053825"/>
    </source>
</evidence>
<evidence type="ECO:0000313" key="1">
    <source>
        <dbReference type="EMBL" id="KOC68460.1"/>
    </source>
</evidence>
<keyword evidence="2" id="KW-1185">Reference proteome</keyword>
<dbReference type="OrthoDB" id="6365737at2759"/>
<dbReference type="AlphaFoldDB" id="A0A0L7RCD5"/>